<accession>A0A914CID2</accession>
<dbReference type="InterPro" id="IPR002068">
    <property type="entry name" value="A-crystallin/Hsp20_dom"/>
</dbReference>
<dbReference type="CDD" id="cd06526">
    <property type="entry name" value="metazoan_ACD"/>
    <property type="match status" value="1"/>
</dbReference>
<keyword evidence="4" id="KW-1185">Reference proteome</keyword>
<sequence length="167" mass="19230">MSHFMQPYTLNYGLYPIQTLHPANTGLGNILDAFFDDTLTPRVRDFAGHLAIKENGDFEYKVDASGFRPEELKVDLEGDEIIITANHEEKHEHESVMRHFARRLRIPEHIQFQKESLQCDLDKRGHLTLTGHGDKITKPKRVPIYRVYEGKNLTQNGAENMKASNDK</sequence>
<dbReference type="Gene3D" id="2.60.40.790">
    <property type="match status" value="1"/>
</dbReference>
<dbReference type="GO" id="GO:0005737">
    <property type="term" value="C:cytoplasm"/>
    <property type="evidence" value="ECO:0007669"/>
    <property type="project" value="TreeGrafter"/>
</dbReference>
<dbReference type="GO" id="GO:0051082">
    <property type="term" value="F:unfolded protein binding"/>
    <property type="evidence" value="ECO:0007669"/>
    <property type="project" value="TreeGrafter"/>
</dbReference>
<dbReference type="Pfam" id="PF00011">
    <property type="entry name" value="HSP20"/>
    <property type="match status" value="1"/>
</dbReference>
<evidence type="ECO:0000256" key="1">
    <source>
        <dbReference type="PROSITE-ProRule" id="PRU00285"/>
    </source>
</evidence>
<dbReference type="PANTHER" id="PTHR45640:SF32">
    <property type="entry name" value="STRESS-INDUCED PROTEIN 1"/>
    <property type="match status" value="1"/>
</dbReference>
<dbReference type="SUPFAM" id="SSF49764">
    <property type="entry name" value="HSP20-like chaperones"/>
    <property type="match status" value="1"/>
</dbReference>
<dbReference type="GO" id="GO:0042026">
    <property type="term" value="P:protein refolding"/>
    <property type="evidence" value="ECO:0007669"/>
    <property type="project" value="TreeGrafter"/>
</dbReference>
<dbReference type="Proteomes" id="UP000887540">
    <property type="component" value="Unplaced"/>
</dbReference>
<evidence type="ECO:0000256" key="2">
    <source>
        <dbReference type="RuleBase" id="RU003616"/>
    </source>
</evidence>
<feature type="domain" description="SHSP" evidence="3">
    <location>
        <begin position="40"/>
        <end position="148"/>
    </location>
</feature>
<protein>
    <submittedName>
        <fullName evidence="5">SHSP domain-containing protein</fullName>
    </submittedName>
</protein>
<dbReference type="GO" id="GO:0005634">
    <property type="term" value="C:nucleus"/>
    <property type="evidence" value="ECO:0007669"/>
    <property type="project" value="TreeGrafter"/>
</dbReference>
<dbReference type="WBParaSite" id="ACRNAN_scaffold1082.g14310.t2">
    <property type="protein sequence ID" value="ACRNAN_scaffold1082.g14310.t2"/>
    <property type="gene ID" value="ACRNAN_scaffold1082.g14310"/>
</dbReference>
<dbReference type="AlphaFoldDB" id="A0A914CID2"/>
<name>A0A914CID2_9BILA</name>
<dbReference type="PANTHER" id="PTHR45640">
    <property type="entry name" value="HEAT SHOCK PROTEIN HSP-12.2-RELATED"/>
    <property type="match status" value="1"/>
</dbReference>
<comment type="similarity">
    <text evidence="1 2">Belongs to the small heat shock protein (HSP20) family.</text>
</comment>
<evidence type="ECO:0000259" key="3">
    <source>
        <dbReference type="PROSITE" id="PS01031"/>
    </source>
</evidence>
<dbReference type="PROSITE" id="PS01031">
    <property type="entry name" value="SHSP"/>
    <property type="match status" value="1"/>
</dbReference>
<dbReference type="InterPro" id="IPR008978">
    <property type="entry name" value="HSP20-like_chaperone"/>
</dbReference>
<dbReference type="GO" id="GO:0009408">
    <property type="term" value="P:response to heat"/>
    <property type="evidence" value="ECO:0007669"/>
    <property type="project" value="TreeGrafter"/>
</dbReference>
<dbReference type="GO" id="GO:0036498">
    <property type="term" value="P:IRE1-mediated unfolded protein response"/>
    <property type="evidence" value="ECO:0007669"/>
    <property type="project" value="TreeGrafter"/>
</dbReference>
<evidence type="ECO:0000313" key="5">
    <source>
        <dbReference type="WBParaSite" id="ACRNAN_scaffold1082.g14310.t2"/>
    </source>
</evidence>
<reference evidence="5" key="1">
    <citation type="submission" date="2022-11" db="UniProtKB">
        <authorList>
            <consortium name="WormBaseParasite"/>
        </authorList>
    </citation>
    <scope>IDENTIFICATION</scope>
</reference>
<organism evidence="4 5">
    <name type="scientific">Acrobeloides nanus</name>
    <dbReference type="NCBI Taxonomy" id="290746"/>
    <lineage>
        <taxon>Eukaryota</taxon>
        <taxon>Metazoa</taxon>
        <taxon>Ecdysozoa</taxon>
        <taxon>Nematoda</taxon>
        <taxon>Chromadorea</taxon>
        <taxon>Rhabditida</taxon>
        <taxon>Tylenchina</taxon>
        <taxon>Cephalobomorpha</taxon>
        <taxon>Cephaloboidea</taxon>
        <taxon>Cephalobidae</taxon>
        <taxon>Acrobeloides</taxon>
    </lineage>
</organism>
<evidence type="ECO:0000313" key="4">
    <source>
        <dbReference type="Proteomes" id="UP000887540"/>
    </source>
</evidence>
<proteinExistence type="inferred from homology"/>
<dbReference type="InterPro" id="IPR001436">
    <property type="entry name" value="Alpha-crystallin/sHSP_animal"/>
</dbReference>